<reference evidence="2" key="2">
    <citation type="submission" date="2021-04" db="EMBL/GenBank/DDBJ databases">
        <authorList>
            <person name="Gilroy R."/>
        </authorList>
    </citation>
    <scope>NUCLEOTIDE SEQUENCE</scope>
    <source>
        <strain evidence="2">ChiBcec15-1070</strain>
    </source>
</reference>
<dbReference type="CDD" id="cd12871">
    <property type="entry name" value="Bacuni_01323_like"/>
    <property type="match status" value="1"/>
</dbReference>
<reference evidence="2" key="1">
    <citation type="journal article" date="2021" name="PeerJ">
        <title>Extensive microbial diversity within the chicken gut microbiome revealed by metagenomics and culture.</title>
        <authorList>
            <person name="Gilroy R."/>
            <person name="Ravi A."/>
            <person name="Getino M."/>
            <person name="Pursley I."/>
            <person name="Horton D.L."/>
            <person name="Alikhan N.F."/>
            <person name="Baker D."/>
            <person name="Gharbi K."/>
            <person name="Hall N."/>
            <person name="Watson M."/>
            <person name="Adriaenssens E.M."/>
            <person name="Foster-Nyarko E."/>
            <person name="Jarju S."/>
            <person name="Secka A."/>
            <person name="Antonio M."/>
            <person name="Oren A."/>
            <person name="Chaudhuri R.R."/>
            <person name="La Ragione R."/>
            <person name="Hildebrand F."/>
            <person name="Pallen M.J."/>
        </authorList>
    </citation>
    <scope>NUCLEOTIDE SEQUENCE</scope>
    <source>
        <strain evidence="2">ChiBcec15-1070</strain>
    </source>
</reference>
<dbReference type="InterPro" id="IPR013783">
    <property type="entry name" value="Ig-like_fold"/>
</dbReference>
<dbReference type="EMBL" id="DXHL01000037">
    <property type="protein sequence ID" value="HIW11448.1"/>
    <property type="molecule type" value="Genomic_DNA"/>
</dbReference>
<dbReference type="AlphaFoldDB" id="A0A9D1TYD3"/>
<evidence type="ECO:0000313" key="2">
    <source>
        <dbReference type="EMBL" id="HIW11448.1"/>
    </source>
</evidence>
<proteinExistence type="predicted"/>
<dbReference type="Pfam" id="PF13004">
    <property type="entry name" value="BACON"/>
    <property type="match status" value="1"/>
</dbReference>
<name>A0A9D1TYD3_9BACT</name>
<gene>
    <name evidence="2" type="ORF">H9888_08140</name>
</gene>
<organism evidence="2 3">
    <name type="scientific">Candidatus Rikenella faecigallinarum</name>
    <dbReference type="NCBI Taxonomy" id="2838745"/>
    <lineage>
        <taxon>Bacteria</taxon>
        <taxon>Pseudomonadati</taxon>
        <taxon>Bacteroidota</taxon>
        <taxon>Bacteroidia</taxon>
        <taxon>Bacteroidales</taxon>
        <taxon>Rikenellaceae</taxon>
        <taxon>Rikenella</taxon>
    </lineage>
</organism>
<protein>
    <recommendedName>
        <fullName evidence="1">BACON domain-containing protein</fullName>
    </recommendedName>
</protein>
<dbReference type="InterPro" id="IPR024361">
    <property type="entry name" value="BACON"/>
</dbReference>
<dbReference type="CDD" id="cd14948">
    <property type="entry name" value="BACON"/>
    <property type="match status" value="1"/>
</dbReference>
<evidence type="ECO:0000313" key="3">
    <source>
        <dbReference type="Proteomes" id="UP000823926"/>
    </source>
</evidence>
<dbReference type="Gene3D" id="2.60.40.10">
    <property type="entry name" value="Immunoglobulins"/>
    <property type="match status" value="1"/>
</dbReference>
<comment type="caution">
    <text evidence="2">The sequence shown here is derived from an EMBL/GenBank/DDBJ whole genome shotgun (WGS) entry which is preliminary data.</text>
</comment>
<dbReference type="Proteomes" id="UP000823926">
    <property type="component" value="Unassembled WGS sequence"/>
</dbReference>
<feature type="domain" description="BACON" evidence="1">
    <location>
        <begin position="66"/>
        <end position="124"/>
    </location>
</feature>
<accession>A0A9D1TYD3</accession>
<sequence>MKKIFTLLAAALTLFSCQEKTPTEPAIRVTSGSTNQTVYADQTTSATDQQVKFATQGPWRAEVSEATKAESAVDWVTLSQTSGDAAGEYTLDITLSVNYTGADRTAVIRIICGESVITITIVQKGVTESGEAPVPDPGAGKAVTEIISYGSAAAGTIDSHVWFENDAQGRITKVTYSDAEEPEPRVQQVFVYGVDTLTMTMYDYETYVDSDGNYATKAVTTTSAYLMSNGRLTEEVPSEPNVPLSTWTYNAAGYLTRYVQPGAYTESSLSPDGDSTITTTTYYTTNFDYTWENGCPVKVSTTSNLSTSEPDDWTATSEFTTQPSGVSNMDMFSALLESGDWGMIYGSAGLKSSFLPSKSLFTPSSGEQQTATFRYEFDSEGSVTKVYRNLNGAGEELLMELVY</sequence>
<evidence type="ECO:0000259" key="1">
    <source>
        <dbReference type="Pfam" id="PF13004"/>
    </source>
</evidence>
<dbReference type="PROSITE" id="PS51257">
    <property type="entry name" value="PROKAR_LIPOPROTEIN"/>
    <property type="match status" value="1"/>
</dbReference>